<dbReference type="PANTHER" id="PTHR43736">
    <property type="entry name" value="ADP-RIBOSE PYROPHOSPHATASE"/>
    <property type="match status" value="1"/>
</dbReference>
<dbReference type="SUPFAM" id="SSF53335">
    <property type="entry name" value="S-adenosyl-L-methionine-dependent methyltransferases"/>
    <property type="match status" value="1"/>
</dbReference>
<dbReference type="InterPro" id="IPR041698">
    <property type="entry name" value="Methyltransf_25"/>
</dbReference>
<dbReference type="Gene3D" id="3.40.50.150">
    <property type="entry name" value="Vaccinia Virus protein VP39"/>
    <property type="match status" value="1"/>
</dbReference>
<keyword evidence="1" id="KW-0378">Hydrolase</keyword>
<dbReference type="InterPro" id="IPR029063">
    <property type="entry name" value="SAM-dependent_MTases_sf"/>
</dbReference>
<dbReference type="Pfam" id="PF13649">
    <property type="entry name" value="Methyltransf_25"/>
    <property type="match status" value="1"/>
</dbReference>
<proteinExistence type="predicted"/>
<dbReference type="Gene3D" id="3.90.79.10">
    <property type="entry name" value="Nucleoside Triphosphate Pyrophosphohydrolase"/>
    <property type="match status" value="1"/>
</dbReference>
<reference evidence="3 4" key="1">
    <citation type="journal article" date="2016" name="Nat. Commun.">
        <title>Thousands of microbial genomes shed light on interconnected biogeochemical processes in an aquifer system.</title>
        <authorList>
            <person name="Anantharaman K."/>
            <person name="Brown C.T."/>
            <person name="Hug L.A."/>
            <person name="Sharon I."/>
            <person name="Castelle C.J."/>
            <person name="Probst A.J."/>
            <person name="Thomas B.C."/>
            <person name="Singh A."/>
            <person name="Wilkins M.J."/>
            <person name="Karaoz U."/>
            <person name="Brodie E.L."/>
            <person name="Williams K.H."/>
            <person name="Hubbard S.S."/>
            <person name="Banfield J.F."/>
        </authorList>
    </citation>
    <scope>NUCLEOTIDE SEQUENCE [LARGE SCALE GENOMIC DNA]</scope>
</reference>
<dbReference type="InterPro" id="IPR015797">
    <property type="entry name" value="NUDIX_hydrolase-like_dom_sf"/>
</dbReference>
<dbReference type="InterPro" id="IPR020476">
    <property type="entry name" value="Nudix_hydrolase"/>
</dbReference>
<gene>
    <name evidence="3" type="ORF">A2042_00020</name>
</gene>
<evidence type="ECO:0000313" key="3">
    <source>
        <dbReference type="EMBL" id="OGL43102.1"/>
    </source>
</evidence>
<dbReference type="EMBL" id="MGDB01000012">
    <property type="protein sequence ID" value="OGL43102.1"/>
    <property type="molecule type" value="Genomic_DNA"/>
</dbReference>
<evidence type="ECO:0000313" key="4">
    <source>
        <dbReference type="Proteomes" id="UP000178526"/>
    </source>
</evidence>
<accession>A0A1F7RNH5</accession>
<name>A0A1F7RNH5_9BACT</name>
<sequence length="435" mass="49770">MSNAKSFELDLKFGFWYLKLSTLIKQEKIMSKIIKREYPSQPIVGVGAVIVKEGKVLLVKRGKSPSFGEWSIPGGAVNVGESLEQALLREIKEETGLVINIGKPIEILDKICRDEKGKVKYHYIILDYAGDYVKGKLEPSSDILDARFVSPEKLDRFGVNESTKKVIEKALEDSGKKDERIATETEIISSWDFKKARWYHRAIKESDFPGKALEVLQPITHGCKSILDIGAGCGTLSIPLAEKIKYVTALEPSKPMMDIMKREAFKKGLKNINFVNSHWGKVRLPPHEVVILANVPGLLNDIGKFLNQLEEIKPRLIILIRGVNPKNDKFYFKQLYPIIFGKTVPEKDDYFAVYSYLHRHNIYANVRIISYNLDQPFNDLEEALKFWKVYLSLKSKEYDQVIRDFLSKKLVKTPNSLIARIPKKSAIIWWKINKV</sequence>
<dbReference type="Proteomes" id="UP000178526">
    <property type="component" value="Unassembled WGS sequence"/>
</dbReference>
<dbReference type="PROSITE" id="PS51462">
    <property type="entry name" value="NUDIX"/>
    <property type="match status" value="1"/>
</dbReference>
<comment type="caution">
    <text evidence="3">The sequence shown here is derived from an EMBL/GenBank/DDBJ whole genome shotgun (WGS) entry which is preliminary data.</text>
</comment>
<protein>
    <recommendedName>
        <fullName evidence="2">Nudix hydrolase domain-containing protein</fullName>
    </recommendedName>
</protein>
<dbReference type="CDD" id="cd02440">
    <property type="entry name" value="AdoMet_MTases"/>
    <property type="match status" value="1"/>
</dbReference>
<dbReference type="InterPro" id="IPR020084">
    <property type="entry name" value="NUDIX_hydrolase_CS"/>
</dbReference>
<evidence type="ECO:0000256" key="1">
    <source>
        <dbReference type="ARBA" id="ARBA00022801"/>
    </source>
</evidence>
<dbReference type="PRINTS" id="PR00502">
    <property type="entry name" value="NUDIXFAMILY"/>
</dbReference>
<dbReference type="Pfam" id="PF00293">
    <property type="entry name" value="NUDIX"/>
    <property type="match status" value="1"/>
</dbReference>
<dbReference type="AlphaFoldDB" id="A0A1F7RNH5"/>
<dbReference type="PANTHER" id="PTHR43736:SF1">
    <property type="entry name" value="DIHYDRONEOPTERIN TRIPHOSPHATE DIPHOSPHATASE"/>
    <property type="match status" value="1"/>
</dbReference>
<evidence type="ECO:0000259" key="2">
    <source>
        <dbReference type="PROSITE" id="PS51462"/>
    </source>
</evidence>
<dbReference type="InterPro" id="IPR000086">
    <property type="entry name" value="NUDIX_hydrolase_dom"/>
</dbReference>
<dbReference type="PROSITE" id="PS00893">
    <property type="entry name" value="NUDIX_BOX"/>
    <property type="match status" value="1"/>
</dbReference>
<feature type="domain" description="Nudix hydrolase" evidence="2">
    <location>
        <begin position="41"/>
        <end position="171"/>
    </location>
</feature>
<dbReference type="GO" id="GO:0016787">
    <property type="term" value="F:hydrolase activity"/>
    <property type="evidence" value="ECO:0007669"/>
    <property type="project" value="UniProtKB-KW"/>
</dbReference>
<dbReference type="SUPFAM" id="SSF55811">
    <property type="entry name" value="Nudix"/>
    <property type="match status" value="1"/>
</dbReference>
<dbReference type="CDD" id="cd04673">
    <property type="entry name" value="NUDIX_ADPRase"/>
    <property type="match status" value="1"/>
</dbReference>
<organism evidence="3 4">
    <name type="scientific">Candidatus Schekmanbacteria bacterium GWA2_38_11</name>
    <dbReference type="NCBI Taxonomy" id="1817876"/>
    <lineage>
        <taxon>Bacteria</taxon>
        <taxon>Candidatus Schekmaniibacteriota</taxon>
    </lineage>
</organism>